<dbReference type="RefSeq" id="WP_377101400.1">
    <property type="nucleotide sequence ID" value="NZ_JBHTHU010000019.1"/>
</dbReference>
<dbReference type="Proteomes" id="UP001596958">
    <property type="component" value="Unassembled WGS sequence"/>
</dbReference>
<dbReference type="EMBL" id="JBHTHU010000019">
    <property type="protein sequence ID" value="MFD0751338.1"/>
    <property type="molecule type" value="Genomic_DNA"/>
</dbReference>
<accession>A0ABW2Z1I3</accession>
<comment type="caution">
    <text evidence="2">The sequence shown here is derived from an EMBL/GenBank/DDBJ whole genome shotgun (WGS) entry which is preliminary data.</text>
</comment>
<organism evidence="2 3">
    <name type="scientific">Mucilaginibacter calamicampi</name>
    <dbReference type="NCBI Taxonomy" id="1302352"/>
    <lineage>
        <taxon>Bacteria</taxon>
        <taxon>Pseudomonadati</taxon>
        <taxon>Bacteroidota</taxon>
        <taxon>Sphingobacteriia</taxon>
        <taxon>Sphingobacteriales</taxon>
        <taxon>Sphingobacteriaceae</taxon>
        <taxon>Mucilaginibacter</taxon>
    </lineage>
</organism>
<dbReference type="Pfam" id="PF01872">
    <property type="entry name" value="RibD_C"/>
    <property type="match status" value="1"/>
</dbReference>
<proteinExistence type="predicted"/>
<protein>
    <submittedName>
        <fullName evidence="2">Dihydrofolate reductase family protein</fullName>
    </submittedName>
</protein>
<dbReference type="PANTHER" id="PTHR38011">
    <property type="entry name" value="DIHYDROFOLATE REDUCTASE FAMILY PROTEIN (AFU_ORTHOLOGUE AFUA_8G06820)"/>
    <property type="match status" value="1"/>
</dbReference>
<evidence type="ECO:0000313" key="3">
    <source>
        <dbReference type="Proteomes" id="UP001596958"/>
    </source>
</evidence>
<name>A0ABW2Z1I3_9SPHI</name>
<keyword evidence="3" id="KW-1185">Reference proteome</keyword>
<dbReference type="InterPro" id="IPR024072">
    <property type="entry name" value="DHFR-like_dom_sf"/>
</dbReference>
<sequence>MRKLIISVNVTLDGFMAGPDCELDWHFTRWTPEMAEAQTRQLSRAGTILLGRVTYNAMAAYWSAIRSDLSFPREDLAFADLMNSRQKVVFSRTLKDLTWENSLQVSGNLGSQIYKLKKLEGDDIIIYGSSKLTGGLMRLGLIDEYILWIHPVILGTGKPLFRKAKDITNMRLSNMQQFDSGVMLLHYSRT</sequence>
<gene>
    <name evidence="2" type="ORF">ACFQZS_14400</name>
</gene>
<dbReference type="SUPFAM" id="SSF53597">
    <property type="entry name" value="Dihydrofolate reductase-like"/>
    <property type="match status" value="1"/>
</dbReference>
<reference evidence="3" key="1">
    <citation type="journal article" date="2019" name="Int. J. Syst. Evol. Microbiol.">
        <title>The Global Catalogue of Microorganisms (GCM) 10K type strain sequencing project: providing services to taxonomists for standard genome sequencing and annotation.</title>
        <authorList>
            <consortium name="The Broad Institute Genomics Platform"/>
            <consortium name="The Broad Institute Genome Sequencing Center for Infectious Disease"/>
            <person name="Wu L."/>
            <person name="Ma J."/>
        </authorList>
    </citation>
    <scope>NUCLEOTIDE SEQUENCE [LARGE SCALE GENOMIC DNA]</scope>
    <source>
        <strain evidence="3">CCUG 63418</strain>
    </source>
</reference>
<evidence type="ECO:0000259" key="1">
    <source>
        <dbReference type="Pfam" id="PF01872"/>
    </source>
</evidence>
<dbReference type="InterPro" id="IPR050765">
    <property type="entry name" value="Riboflavin_Biosynth_HTPR"/>
</dbReference>
<dbReference type="PANTHER" id="PTHR38011:SF11">
    <property type="entry name" value="2,5-DIAMINO-6-RIBOSYLAMINO-4(3H)-PYRIMIDINONE 5'-PHOSPHATE REDUCTASE"/>
    <property type="match status" value="1"/>
</dbReference>
<evidence type="ECO:0000313" key="2">
    <source>
        <dbReference type="EMBL" id="MFD0751338.1"/>
    </source>
</evidence>
<dbReference type="Gene3D" id="3.40.430.10">
    <property type="entry name" value="Dihydrofolate Reductase, subunit A"/>
    <property type="match status" value="1"/>
</dbReference>
<feature type="domain" description="Bacterial bifunctional deaminase-reductase C-terminal" evidence="1">
    <location>
        <begin position="2"/>
        <end position="184"/>
    </location>
</feature>
<dbReference type="InterPro" id="IPR002734">
    <property type="entry name" value="RibDG_C"/>
</dbReference>